<dbReference type="Proteomes" id="UP000252530">
    <property type="component" value="Unassembled WGS sequence"/>
</dbReference>
<evidence type="ECO:0000313" key="2">
    <source>
        <dbReference type="Proteomes" id="UP000252530"/>
    </source>
</evidence>
<comment type="caution">
    <text evidence="1">The sequence shown here is derived from an EMBL/GenBank/DDBJ whole genome shotgun (WGS) entry which is preliminary data.</text>
</comment>
<feature type="non-terminal residue" evidence="1">
    <location>
        <position position="1"/>
    </location>
</feature>
<reference evidence="1 2" key="1">
    <citation type="submission" date="2017-10" db="EMBL/GenBank/DDBJ databases">
        <title>Bifidobacterium xylocopum sp. nov. and Bifidobacterium aemilianum sp. nov., from the carpenter bee (Xylocopa violacea) digestive tract.</title>
        <authorList>
            <person name="Alberoni D."/>
            <person name="Baffoni L."/>
            <person name="Di Gioia D."/>
            <person name="Gaggia F."/>
            <person name="Biavati B."/>
        </authorList>
    </citation>
    <scope>NUCLEOTIDE SEQUENCE [LARGE SCALE GENOMIC DNA]</scope>
    <source>
        <strain evidence="1 2">XV10</strain>
    </source>
</reference>
<evidence type="ECO:0000313" key="1">
    <source>
        <dbReference type="EMBL" id="RBP97112.1"/>
    </source>
</evidence>
<protein>
    <submittedName>
        <fullName evidence="1">Uncharacterized protein</fullName>
    </submittedName>
</protein>
<proteinExistence type="predicted"/>
<keyword evidence="2" id="KW-1185">Reference proteome</keyword>
<accession>A0A366K780</accession>
<dbReference type="EMBL" id="PDCG01000096">
    <property type="protein sequence ID" value="RBP97112.1"/>
    <property type="molecule type" value="Genomic_DNA"/>
</dbReference>
<sequence>GVESESQRRRGIRASARLCSMTRQQAGSRAEPWSAASEVYKREGDRVHVRVVDVRTGESQELLSYPCVLTGRDVKAEVIA</sequence>
<gene>
    <name evidence="1" type="ORF">CRD60_08560</name>
</gene>
<dbReference type="AlphaFoldDB" id="A0A366K780"/>
<organism evidence="1 2">
    <name type="scientific">Bifidobacterium aemilianum</name>
    <dbReference type="NCBI Taxonomy" id="2493120"/>
    <lineage>
        <taxon>Bacteria</taxon>
        <taxon>Bacillati</taxon>
        <taxon>Actinomycetota</taxon>
        <taxon>Actinomycetes</taxon>
        <taxon>Bifidobacteriales</taxon>
        <taxon>Bifidobacteriaceae</taxon>
        <taxon>Bifidobacterium</taxon>
    </lineage>
</organism>
<name>A0A366K780_9BIFI</name>